<sequence length="110" mass="12412">MCVQYLIWNPTIGYSHVAFMGNIADVLTADGHNVTIFSPGLDPHVTTFGNRLPARTIRFQPVGVGENDWLKMEMKKPSMWESPPCDGVCFKWSDFDVVMESMKKSCLGRK</sequence>
<dbReference type="OrthoDB" id="5835829at2759"/>
<organism evidence="1 2">
    <name type="scientific">Dictyocaulus viviparus</name>
    <name type="common">Bovine lungworm</name>
    <dbReference type="NCBI Taxonomy" id="29172"/>
    <lineage>
        <taxon>Eukaryota</taxon>
        <taxon>Metazoa</taxon>
        <taxon>Ecdysozoa</taxon>
        <taxon>Nematoda</taxon>
        <taxon>Chromadorea</taxon>
        <taxon>Rhabditida</taxon>
        <taxon>Rhabditina</taxon>
        <taxon>Rhabditomorpha</taxon>
        <taxon>Strongyloidea</taxon>
        <taxon>Metastrongylidae</taxon>
        <taxon>Dictyocaulus</taxon>
    </lineage>
</organism>
<evidence type="ECO:0000313" key="2">
    <source>
        <dbReference type="Proteomes" id="UP000053766"/>
    </source>
</evidence>
<evidence type="ECO:0000313" key="1">
    <source>
        <dbReference type="EMBL" id="KJH45124.1"/>
    </source>
</evidence>
<gene>
    <name evidence="1" type="ORF">DICVIV_08819</name>
</gene>
<dbReference type="EMBL" id="KN716425">
    <property type="protein sequence ID" value="KJH45124.1"/>
    <property type="molecule type" value="Genomic_DNA"/>
</dbReference>
<dbReference type="Proteomes" id="UP000053766">
    <property type="component" value="Unassembled WGS sequence"/>
</dbReference>
<dbReference type="SUPFAM" id="SSF53756">
    <property type="entry name" value="UDP-Glycosyltransferase/glycogen phosphorylase"/>
    <property type="match status" value="1"/>
</dbReference>
<name>A0A0D8XMU1_DICVI</name>
<protein>
    <recommendedName>
        <fullName evidence="3">Glucuronosyltransferase</fullName>
    </recommendedName>
</protein>
<accession>A0A0D8XMU1</accession>
<evidence type="ECO:0008006" key="3">
    <source>
        <dbReference type="Google" id="ProtNLM"/>
    </source>
</evidence>
<reference evidence="2" key="2">
    <citation type="journal article" date="2016" name="Sci. Rep.">
        <title>Dictyocaulus viviparus genome, variome and transcriptome elucidate lungworm biology and support future intervention.</title>
        <authorList>
            <person name="McNulty S.N."/>
            <person name="Strube C."/>
            <person name="Rosa B.A."/>
            <person name="Martin J.C."/>
            <person name="Tyagi R."/>
            <person name="Choi Y.J."/>
            <person name="Wang Q."/>
            <person name="Hallsworth Pepin K."/>
            <person name="Zhang X."/>
            <person name="Ozersky P."/>
            <person name="Wilson R.K."/>
            <person name="Sternberg P.W."/>
            <person name="Gasser R.B."/>
            <person name="Mitreva M."/>
        </authorList>
    </citation>
    <scope>NUCLEOTIDE SEQUENCE [LARGE SCALE GENOMIC DNA]</scope>
    <source>
        <strain evidence="2">HannoverDv2000</strain>
    </source>
</reference>
<proteinExistence type="predicted"/>
<keyword evidence="2" id="KW-1185">Reference proteome</keyword>
<dbReference type="STRING" id="29172.A0A0D8XMU1"/>
<reference evidence="1 2" key="1">
    <citation type="submission" date="2013-11" db="EMBL/GenBank/DDBJ databases">
        <title>Draft genome of the bovine lungworm Dictyocaulus viviparus.</title>
        <authorList>
            <person name="Mitreva M."/>
        </authorList>
    </citation>
    <scope>NUCLEOTIDE SEQUENCE [LARGE SCALE GENOMIC DNA]</scope>
    <source>
        <strain evidence="1 2">HannoverDv2000</strain>
    </source>
</reference>
<dbReference type="AlphaFoldDB" id="A0A0D8XMU1"/>